<dbReference type="InterPro" id="IPR050390">
    <property type="entry name" value="C5-Methyltransferase"/>
</dbReference>
<dbReference type="SUPFAM" id="SSF53335">
    <property type="entry name" value="S-adenosyl-L-methionine-dependent methyltransferases"/>
    <property type="match status" value="1"/>
</dbReference>
<sequence length="140" mass="16193">MFPRGINVLSLFFGIGGAKITLYRLGIPLKEDVQELNDDRLEQLMSRFGRFDLVVDGIPCNNFTGRNKHHRNGLKDFCWFSNLLKDIMDIILTRKMIDMEEVAMMYQDLSQHHEHGLLDGENNLSGDAYRPQYEISDNLS</sequence>
<evidence type="ECO:0008006" key="3">
    <source>
        <dbReference type="Google" id="ProtNLM"/>
    </source>
</evidence>
<keyword evidence="2" id="KW-1185">Reference proteome</keyword>
<dbReference type="Gene3D" id="3.40.50.150">
    <property type="entry name" value="Vaccinia Virus protein VP39"/>
    <property type="match status" value="1"/>
</dbReference>
<dbReference type="AlphaFoldDB" id="A0A6A3C7P7"/>
<gene>
    <name evidence="1" type="ORF">F3Y22_tig00012915pilonHSYRG00010</name>
</gene>
<evidence type="ECO:0000313" key="2">
    <source>
        <dbReference type="Proteomes" id="UP000436088"/>
    </source>
</evidence>
<proteinExistence type="predicted"/>
<evidence type="ECO:0000313" key="1">
    <source>
        <dbReference type="EMBL" id="KAE8723162.1"/>
    </source>
</evidence>
<dbReference type="GO" id="GO:0003886">
    <property type="term" value="F:DNA (cytosine-5-)-methyltransferase activity"/>
    <property type="evidence" value="ECO:0007669"/>
    <property type="project" value="TreeGrafter"/>
</dbReference>
<dbReference type="Proteomes" id="UP000436088">
    <property type="component" value="Unassembled WGS sequence"/>
</dbReference>
<dbReference type="PANTHER" id="PTHR23068">
    <property type="entry name" value="DNA CYTOSINE-5- -METHYLTRANSFERASE 3-RELATED"/>
    <property type="match status" value="1"/>
</dbReference>
<organism evidence="1 2">
    <name type="scientific">Hibiscus syriacus</name>
    <name type="common">Rose of Sharon</name>
    <dbReference type="NCBI Taxonomy" id="106335"/>
    <lineage>
        <taxon>Eukaryota</taxon>
        <taxon>Viridiplantae</taxon>
        <taxon>Streptophyta</taxon>
        <taxon>Embryophyta</taxon>
        <taxon>Tracheophyta</taxon>
        <taxon>Spermatophyta</taxon>
        <taxon>Magnoliopsida</taxon>
        <taxon>eudicotyledons</taxon>
        <taxon>Gunneridae</taxon>
        <taxon>Pentapetalae</taxon>
        <taxon>rosids</taxon>
        <taxon>malvids</taxon>
        <taxon>Malvales</taxon>
        <taxon>Malvaceae</taxon>
        <taxon>Malvoideae</taxon>
        <taxon>Hibiscus</taxon>
    </lineage>
</organism>
<dbReference type="EMBL" id="VEPZ02000543">
    <property type="protein sequence ID" value="KAE8723162.1"/>
    <property type="molecule type" value="Genomic_DNA"/>
</dbReference>
<dbReference type="GO" id="GO:0005634">
    <property type="term" value="C:nucleus"/>
    <property type="evidence" value="ECO:0007669"/>
    <property type="project" value="TreeGrafter"/>
</dbReference>
<dbReference type="PANTHER" id="PTHR23068:SF25">
    <property type="entry name" value="DNA (CYTOSINE-5)-METHYLTRANSFERASE DRM2"/>
    <property type="match status" value="1"/>
</dbReference>
<comment type="caution">
    <text evidence="1">The sequence shown here is derived from an EMBL/GenBank/DDBJ whole genome shotgun (WGS) entry which is preliminary data.</text>
</comment>
<name>A0A6A3C7P7_HIBSY</name>
<reference evidence="1" key="1">
    <citation type="submission" date="2019-09" db="EMBL/GenBank/DDBJ databases">
        <title>Draft genome information of white flower Hibiscus syriacus.</title>
        <authorList>
            <person name="Kim Y.-M."/>
        </authorList>
    </citation>
    <scope>NUCLEOTIDE SEQUENCE [LARGE SCALE GENOMIC DNA]</scope>
    <source>
        <strain evidence="1">YM2019G1</strain>
    </source>
</reference>
<protein>
    <recommendedName>
        <fullName evidence="3">DNA (Cytosine-5)-methyltransferase DRM1/2</fullName>
    </recommendedName>
</protein>
<dbReference type="InterPro" id="IPR029063">
    <property type="entry name" value="SAM-dependent_MTases_sf"/>
</dbReference>
<accession>A0A6A3C7P7</accession>